<dbReference type="RefSeq" id="WP_185050010.1">
    <property type="nucleotide sequence ID" value="NZ_BAABIX010000050.1"/>
</dbReference>
<gene>
    <name evidence="2" type="ORF">HNP84_002763</name>
</gene>
<dbReference type="PANTHER" id="PTHR47628">
    <property type="match status" value="1"/>
</dbReference>
<dbReference type="InterPro" id="IPR000709">
    <property type="entry name" value="Leu_Ile_Val-bd"/>
</dbReference>
<reference evidence="2 3" key="1">
    <citation type="submission" date="2020-08" db="EMBL/GenBank/DDBJ databases">
        <title>Genomic Encyclopedia of Type Strains, Phase IV (KMG-IV): sequencing the most valuable type-strain genomes for metagenomic binning, comparative biology and taxonomic classification.</title>
        <authorList>
            <person name="Goeker M."/>
        </authorList>
    </citation>
    <scope>NUCLEOTIDE SEQUENCE [LARGE SCALE GENOMIC DNA]</scope>
    <source>
        <strain evidence="2 3">DSM 45615</strain>
    </source>
</reference>
<dbReference type="Pfam" id="PF13433">
    <property type="entry name" value="Peripla_BP_5"/>
    <property type="match status" value="1"/>
</dbReference>
<evidence type="ECO:0000313" key="3">
    <source>
        <dbReference type="Proteomes" id="UP000578449"/>
    </source>
</evidence>
<dbReference type="GO" id="GO:0006865">
    <property type="term" value="P:amino acid transport"/>
    <property type="evidence" value="ECO:0007669"/>
    <property type="project" value="InterPro"/>
</dbReference>
<dbReference type="AlphaFoldDB" id="A0A840P0Y6"/>
<organism evidence="2 3">
    <name type="scientific">Thermocatellispora tengchongensis</name>
    <dbReference type="NCBI Taxonomy" id="1073253"/>
    <lineage>
        <taxon>Bacteria</taxon>
        <taxon>Bacillati</taxon>
        <taxon>Actinomycetota</taxon>
        <taxon>Actinomycetes</taxon>
        <taxon>Streptosporangiales</taxon>
        <taxon>Streptosporangiaceae</taxon>
        <taxon>Thermocatellispora</taxon>
    </lineage>
</organism>
<dbReference type="PRINTS" id="PR00337">
    <property type="entry name" value="LEUILEVALBP"/>
</dbReference>
<sequence length="409" mass="43647">MRNSAWRIALPLAALVVALGACGPGSSSSQQAAGGGEDGIKVGILHSLSGTMAISEVTVKDAELLAIEEINAAGGVLGKKLIPVVEDGASDWPTFAEKATKLIAQDKVATVFGGWTSASRKAMLPVFERRKALLWYPVQYEGLESSPYIFYTGATTNQQIVPGLEYLKEQGKKKLFLVGSDYVFPRTANKVIKAYAAANGMEVIGEEYTPLGHTEYSTLVNKVVQAKPDAVFNTLNGDSNVAFFKQLKSAGVTAEDMPTMSVSVAEEEVKGIGVDNIAGHLVAWNYYQTTDTPANTKFVQAFKAKYGADKVTSDPMEAGYNAVYLWAEAVKKAGTVEVEAVKKAAGGIALERPEGLVTIDGENQHMYKTARIGVVQPDGLIKEVWNSGEPIKPDPYLKGYPWAAGLASG</sequence>
<feature type="chain" id="PRO_5032866764" evidence="1">
    <location>
        <begin position="33"/>
        <end position="409"/>
    </location>
</feature>
<dbReference type="InterPro" id="IPR028082">
    <property type="entry name" value="Peripla_BP_I"/>
</dbReference>
<protein>
    <submittedName>
        <fullName evidence="2">Urea transport system substrate-binding protein</fullName>
    </submittedName>
</protein>
<name>A0A840P0Y6_9ACTN</name>
<comment type="caution">
    <text evidence="2">The sequence shown here is derived from an EMBL/GenBank/DDBJ whole genome shotgun (WGS) entry which is preliminary data.</text>
</comment>
<keyword evidence="3" id="KW-1185">Reference proteome</keyword>
<dbReference type="InterPro" id="IPR017777">
    <property type="entry name" value="ABC_urea-bd_UrtA"/>
</dbReference>
<dbReference type="Gene3D" id="3.40.50.2300">
    <property type="match status" value="2"/>
</dbReference>
<dbReference type="PROSITE" id="PS51257">
    <property type="entry name" value="PROKAR_LIPOPROTEIN"/>
    <property type="match status" value="1"/>
</dbReference>
<dbReference type="CDD" id="cd06355">
    <property type="entry name" value="PBP1_FmdD-like"/>
    <property type="match status" value="1"/>
</dbReference>
<dbReference type="EMBL" id="JACHGN010000005">
    <property type="protein sequence ID" value="MBB5133042.1"/>
    <property type="molecule type" value="Genomic_DNA"/>
</dbReference>
<dbReference type="Proteomes" id="UP000578449">
    <property type="component" value="Unassembled WGS sequence"/>
</dbReference>
<keyword evidence="1" id="KW-0732">Signal</keyword>
<proteinExistence type="predicted"/>
<feature type="signal peptide" evidence="1">
    <location>
        <begin position="1"/>
        <end position="32"/>
    </location>
</feature>
<accession>A0A840P0Y6</accession>
<evidence type="ECO:0000313" key="2">
    <source>
        <dbReference type="EMBL" id="MBB5133042.1"/>
    </source>
</evidence>
<dbReference type="NCBIfam" id="TIGR03407">
    <property type="entry name" value="urea_ABC_UrtA"/>
    <property type="match status" value="1"/>
</dbReference>
<dbReference type="SUPFAM" id="SSF53822">
    <property type="entry name" value="Periplasmic binding protein-like I"/>
    <property type="match status" value="1"/>
</dbReference>
<evidence type="ECO:0000256" key="1">
    <source>
        <dbReference type="SAM" id="SignalP"/>
    </source>
</evidence>
<dbReference type="PANTHER" id="PTHR47628:SF1">
    <property type="entry name" value="ALIPHATIC AMIDASE EXPRESSION-REGULATING PROTEIN"/>
    <property type="match status" value="1"/>
</dbReference>